<dbReference type="AlphaFoldDB" id="A0AA39GSK2"/>
<comment type="caution">
    <text evidence="2">The sequence shown here is derived from an EMBL/GenBank/DDBJ whole genome shotgun (WGS) entry which is preliminary data.</text>
</comment>
<evidence type="ECO:0000313" key="2">
    <source>
        <dbReference type="EMBL" id="KAK0392399.1"/>
    </source>
</evidence>
<dbReference type="EMBL" id="JAPDFR010000001">
    <property type="protein sequence ID" value="KAK0392399.1"/>
    <property type="molecule type" value="Genomic_DNA"/>
</dbReference>
<keyword evidence="3" id="KW-1185">Reference proteome</keyword>
<evidence type="ECO:0000313" key="3">
    <source>
        <dbReference type="Proteomes" id="UP001175261"/>
    </source>
</evidence>
<sequence length="366" mass="40631">MQAFASQQPFVQGTLNNVFDDSSRHAMSSFPRRLSRGSSNHHASNSMRVVKPSSASNSPQAQWSNRRRTLMHDTATSRRTQQVLEQLLAPEQYDQTQQVGKRSSRPVSWHPGSFLPQAMHSNLMPQPHPVQQQPLATQVYLHDHQYPSPHYSHASPGMMACSANTSPVSTFSPLPTQYSGFGEPSSHYLPSEAWQAVQRSTSFYPTPSEPRDYMEPFPLFGSDSQACAQATPNTEWQNYIMQGMNATTPPTPDSVLQPESTLPAIPQESPAFQTLDEPEDDGEVLVGMGLYDAPEKLHEDPQLDNYRSTVCSLLGSRFRPSEPQGKGLKLEETWAPPPKSDDGEEDDEDVEDDEAEATTEATKTEA</sequence>
<protein>
    <submittedName>
        <fullName evidence="2">Uncharacterized protein</fullName>
    </submittedName>
</protein>
<feature type="region of interest" description="Disordered" evidence="1">
    <location>
        <begin position="21"/>
        <end position="67"/>
    </location>
</feature>
<accession>A0AA39GSK2</accession>
<dbReference type="Proteomes" id="UP001175261">
    <property type="component" value="Unassembled WGS sequence"/>
</dbReference>
<feature type="compositionally biased region" description="Acidic residues" evidence="1">
    <location>
        <begin position="342"/>
        <end position="357"/>
    </location>
</feature>
<proteinExistence type="predicted"/>
<name>A0AA39GSK2_SARSR</name>
<feature type="region of interest" description="Disordered" evidence="1">
    <location>
        <begin position="317"/>
        <end position="366"/>
    </location>
</feature>
<feature type="compositionally biased region" description="Polar residues" evidence="1">
    <location>
        <begin position="36"/>
        <end position="64"/>
    </location>
</feature>
<evidence type="ECO:0000256" key="1">
    <source>
        <dbReference type="SAM" id="MobiDB-lite"/>
    </source>
</evidence>
<reference evidence="2" key="1">
    <citation type="submission" date="2022-10" db="EMBL/GenBank/DDBJ databases">
        <title>Determination and structural analysis of whole genome sequence of Sarocladium strictum F4-1.</title>
        <authorList>
            <person name="Hu L."/>
            <person name="Jiang Y."/>
        </authorList>
    </citation>
    <scope>NUCLEOTIDE SEQUENCE</scope>
    <source>
        <strain evidence="2">F4-1</strain>
    </source>
</reference>
<gene>
    <name evidence="2" type="ORF">NLU13_1894</name>
</gene>
<organism evidence="2 3">
    <name type="scientific">Sarocladium strictum</name>
    <name type="common">Black bundle disease fungus</name>
    <name type="synonym">Acremonium strictum</name>
    <dbReference type="NCBI Taxonomy" id="5046"/>
    <lineage>
        <taxon>Eukaryota</taxon>
        <taxon>Fungi</taxon>
        <taxon>Dikarya</taxon>
        <taxon>Ascomycota</taxon>
        <taxon>Pezizomycotina</taxon>
        <taxon>Sordariomycetes</taxon>
        <taxon>Hypocreomycetidae</taxon>
        <taxon>Hypocreales</taxon>
        <taxon>Sarocladiaceae</taxon>
        <taxon>Sarocladium</taxon>
    </lineage>
</organism>